<evidence type="ECO:0000256" key="4">
    <source>
        <dbReference type="ARBA" id="ARBA00023136"/>
    </source>
</evidence>
<dbReference type="Proteomes" id="UP000652761">
    <property type="component" value="Unassembled WGS sequence"/>
</dbReference>
<protein>
    <submittedName>
        <fullName evidence="6">Uncharacterized protein</fullName>
    </submittedName>
</protein>
<evidence type="ECO:0000256" key="5">
    <source>
        <dbReference type="SAM" id="MobiDB-lite"/>
    </source>
</evidence>
<accession>A0A843TRI6</accession>
<dbReference type="GO" id="GO:0008320">
    <property type="term" value="F:protein transmembrane transporter activity"/>
    <property type="evidence" value="ECO:0007669"/>
    <property type="project" value="TreeGrafter"/>
</dbReference>
<evidence type="ECO:0000313" key="6">
    <source>
        <dbReference type="EMBL" id="MQL71019.1"/>
    </source>
</evidence>
<reference evidence="6" key="1">
    <citation type="submission" date="2017-07" db="EMBL/GenBank/DDBJ databases">
        <title>Taro Niue Genome Assembly and Annotation.</title>
        <authorList>
            <person name="Atibalentja N."/>
            <person name="Keating K."/>
            <person name="Fields C.J."/>
        </authorList>
    </citation>
    <scope>NUCLEOTIDE SEQUENCE</scope>
    <source>
        <strain evidence="6">Niue_2</strain>
        <tissue evidence="6">Leaf</tissue>
    </source>
</reference>
<organism evidence="6 7">
    <name type="scientific">Colocasia esculenta</name>
    <name type="common">Wild taro</name>
    <name type="synonym">Arum esculentum</name>
    <dbReference type="NCBI Taxonomy" id="4460"/>
    <lineage>
        <taxon>Eukaryota</taxon>
        <taxon>Viridiplantae</taxon>
        <taxon>Streptophyta</taxon>
        <taxon>Embryophyta</taxon>
        <taxon>Tracheophyta</taxon>
        <taxon>Spermatophyta</taxon>
        <taxon>Magnoliopsida</taxon>
        <taxon>Liliopsida</taxon>
        <taxon>Araceae</taxon>
        <taxon>Aroideae</taxon>
        <taxon>Colocasieae</taxon>
        <taxon>Colocasia</taxon>
    </lineage>
</organism>
<keyword evidence="4" id="KW-0472">Membrane</keyword>
<keyword evidence="3" id="KW-1133">Transmembrane helix</keyword>
<gene>
    <name evidence="6" type="ORF">Taro_003335</name>
</gene>
<evidence type="ECO:0000313" key="7">
    <source>
        <dbReference type="Proteomes" id="UP000652761"/>
    </source>
</evidence>
<dbReference type="GO" id="GO:0042721">
    <property type="term" value="C:TIM22 mitochondrial import inner membrane insertion complex"/>
    <property type="evidence" value="ECO:0007669"/>
    <property type="project" value="InterPro"/>
</dbReference>
<keyword evidence="7" id="KW-1185">Reference proteome</keyword>
<comment type="caution">
    <text evidence="6">The sequence shown here is derived from an EMBL/GenBank/DDBJ whole genome shotgun (WGS) entry which is preliminary data.</text>
</comment>
<name>A0A843TRI6_COLES</name>
<proteinExistence type="predicted"/>
<evidence type="ECO:0000256" key="1">
    <source>
        <dbReference type="ARBA" id="ARBA00004141"/>
    </source>
</evidence>
<dbReference type="GO" id="GO:0045036">
    <property type="term" value="P:protein targeting to chloroplast"/>
    <property type="evidence" value="ECO:0007669"/>
    <property type="project" value="TreeGrafter"/>
</dbReference>
<evidence type="ECO:0000256" key="3">
    <source>
        <dbReference type="ARBA" id="ARBA00022989"/>
    </source>
</evidence>
<keyword evidence="2" id="KW-0812">Transmembrane</keyword>
<comment type="subcellular location">
    <subcellularLocation>
        <location evidence="1">Membrane</location>
        <topology evidence="1">Multi-pass membrane protein</topology>
    </subcellularLocation>
</comment>
<dbReference type="PANTHER" id="PTHR14110">
    <property type="entry name" value="MITOCHONDRIAL IMPORT INNER MEMBRANE TRANSLOCASE SUBUNIT TIM22"/>
    <property type="match status" value="1"/>
</dbReference>
<sequence length="158" mass="15959">MGGGTVLVQKGHGEADRHSAPSSLSVPPPGMAAAAQGGNPMATAKKWVTAKQARFQSWLAQQPIAVEAAVTTGLSALQGGFLGGLISTLGKDLQSETAKNPGMGPLGSSNQANPFLSLEGTGGSPLVQARNFAVLTGANAGISCVLKRIRGVDDVQNR</sequence>
<dbReference type="GO" id="GO:0009706">
    <property type="term" value="C:chloroplast inner membrane"/>
    <property type="evidence" value="ECO:0007669"/>
    <property type="project" value="TreeGrafter"/>
</dbReference>
<dbReference type="PANTHER" id="PTHR14110:SF6">
    <property type="entry name" value="OS04G0405100 PROTEIN"/>
    <property type="match status" value="1"/>
</dbReference>
<dbReference type="EMBL" id="NMUH01000086">
    <property type="protein sequence ID" value="MQL71019.1"/>
    <property type="molecule type" value="Genomic_DNA"/>
</dbReference>
<evidence type="ECO:0000256" key="2">
    <source>
        <dbReference type="ARBA" id="ARBA00022692"/>
    </source>
</evidence>
<dbReference type="GO" id="GO:0045039">
    <property type="term" value="P:protein insertion into mitochondrial inner membrane"/>
    <property type="evidence" value="ECO:0007669"/>
    <property type="project" value="InterPro"/>
</dbReference>
<feature type="region of interest" description="Disordered" evidence="5">
    <location>
        <begin position="10"/>
        <end position="38"/>
    </location>
</feature>
<dbReference type="InterPro" id="IPR039175">
    <property type="entry name" value="TIM22"/>
</dbReference>
<dbReference type="AlphaFoldDB" id="A0A843TRI6"/>
<dbReference type="OrthoDB" id="507126at2759"/>